<name>A0A2T9YKC2_9FUNG</name>
<keyword evidence="3" id="KW-1185">Reference proteome</keyword>
<reference evidence="2 3" key="1">
    <citation type="journal article" date="2018" name="MBio">
        <title>Comparative Genomics Reveals the Core Gene Toolbox for the Fungus-Insect Symbiosis.</title>
        <authorList>
            <person name="Wang Y."/>
            <person name="Stata M."/>
            <person name="Wang W."/>
            <person name="Stajich J.E."/>
            <person name="White M.M."/>
            <person name="Moncalvo J.M."/>
        </authorList>
    </citation>
    <scope>NUCLEOTIDE SEQUENCE [LARGE SCALE GENOMIC DNA]</scope>
    <source>
        <strain evidence="2 3">AUS-77-4</strain>
    </source>
</reference>
<protein>
    <recommendedName>
        <fullName evidence="4">UBA domain-containing protein</fullName>
    </recommendedName>
</protein>
<dbReference type="Proteomes" id="UP000245699">
    <property type="component" value="Unassembled WGS sequence"/>
</dbReference>
<organism evidence="2 3">
    <name type="scientific">Furculomyces boomerangus</name>
    <dbReference type="NCBI Taxonomy" id="61424"/>
    <lineage>
        <taxon>Eukaryota</taxon>
        <taxon>Fungi</taxon>
        <taxon>Fungi incertae sedis</taxon>
        <taxon>Zoopagomycota</taxon>
        <taxon>Kickxellomycotina</taxon>
        <taxon>Harpellomycetes</taxon>
        <taxon>Harpellales</taxon>
        <taxon>Harpellaceae</taxon>
        <taxon>Furculomyces</taxon>
    </lineage>
</organism>
<comment type="caution">
    <text evidence="2">The sequence shown here is derived from an EMBL/GenBank/DDBJ whole genome shotgun (WGS) entry which is preliminary data.</text>
</comment>
<sequence>MLSSRRFSSNSRDESEYLVYYNGPISRRGLSKSSNKSIGSLKTNGHKSYIPADLNAAFESLGNLSVDGLDKKLFLKKISFSKNISESKQSQNEEFDFSLVEPTSYIKEKSLSNFKTQNFNENVQDYICKTTPHKTPTFKRSSSFRNHNVDENNHNSINHQFTTRKNYIPKKLSNLQSKKSCIDASIVHVMQVGYSYEDAIDALSVAGYDPMLAIKHLAKKKSDCTDIAKLLEFARLENKMGDIKEIGLDWELSSDIEPLSKVKMRIGSKKLSLKNPVNWIRKKEKIKQENVQNTNFAFAYDPNSLVLEQYQDPGSSSSSLVSKVVVPPPKPTNDQIDLSPIPYINPSTILAASDAREAGNLHYRLGQYQHSLEFYKNGIDKFANCKTHPYLIVLFNNTANVYMKLKQERTALMEVNKAICLLHMYNDHKKINLGRVGTPSRAKYESQGIVIDMDKYCEKTLSLKVQIYMKSNDHLNAIVAYEKLAELTSSNDGKRVARDGIKRMRDLLKKSKKKNF</sequence>
<dbReference type="SUPFAM" id="SSF48452">
    <property type="entry name" value="TPR-like"/>
    <property type="match status" value="1"/>
</dbReference>
<dbReference type="InterPro" id="IPR011990">
    <property type="entry name" value="TPR-like_helical_dom_sf"/>
</dbReference>
<accession>A0A2T9YKC2</accession>
<feature type="region of interest" description="Disordered" evidence="1">
    <location>
        <begin position="137"/>
        <end position="156"/>
    </location>
</feature>
<evidence type="ECO:0000256" key="1">
    <source>
        <dbReference type="SAM" id="MobiDB-lite"/>
    </source>
</evidence>
<evidence type="ECO:0000313" key="3">
    <source>
        <dbReference type="Proteomes" id="UP000245699"/>
    </source>
</evidence>
<proteinExistence type="predicted"/>
<dbReference type="EMBL" id="MBFT01000347">
    <property type="protein sequence ID" value="PVU92778.1"/>
    <property type="molecule type" value="Genomic_DNA"/>
</dbReference>
<dbReference type="Gene3D" id="1.25.40.10">
    <property type="entry name" value="Tetratricopeptide repeat domain"/>
    <property type="match status" value="1"/>
</dbReference>
<evidence type="ECO:0008006" key="4">
    <source>
        <dbReference type="Google" id="ProtNLM"/>
    </source>
</evidence>
<dbReference type="AlphaFoldDB" id="A0A2T9YKC2"/>
<gene>
    <name evidence="2" type="ORF">BB559_003600</name>
</gene>
<evidence type="ECO:0000313" key="2">
    <source>
        <dbReference type="EMBL" id="PVU92778.1"/>
    </source>
</evidence>